<evidence type="ECO:0000256" key="11">
    <source>
        <dbReference type="SAM" id="Coils"/>
    </source>
</evidence>
<evidence type="ECO:0000313" key="14">
    <source>
        <dbReference type="EMBL" id="MBR7888979.1"/>
    </source>
</evidence>
<evidence type="ECO:0000256" key="1">
    <source>
        <dbReference type="ARBA" id="ARBA00004377"/>
    </source>
</evidence>
<keyword evidence="5" id="KW-0997">Cell inner membrane</keyword>
<keyword evidence="4" id="KW-0488">Methylation</keyword>
<feature type="transmembrane region" description="Helical" evidence="12">
    <location>
        <begin position="7"/>
        <end position="26"/>
    </location>
</feature>
<evidence type="ECO:0000256" key="6">
    <source>
        <dbReference type="ARBA" id="ARBA00022692"/>
    </source>
</evidence>
<evidence type="ECO:0000256" key="12">
    <source>
        <dbReference type="SAM" id="Phobius"/>
    </source>
</evidence>
<evidence type="ECO:0000256" key="7">
    <source>
        <dbReference type="ARBA" id="ARBA00022989"/>
    </source>
</evidence>
<keyword evidence="15" id="KW-1185">Reference proteome</keyword>
<reference evidence="15" key="1">
    <citation type="submission" date="2023-07" db="EMBL/GenBank/DDBJ databases">
        <title>Marinomonas vulgaris A79, complete genome.</title>
        <authorList>
            <person name="Ying J.-J."/>
        </authorList>
    </citation>
    <scope>NUCLEOTIDE SEQUENCE [LARGE SCALE GENOMIC DNA]</scope>
    <source>
        <strain evidence="15">A79</strain>
    </source>
</reference>
<keyword evidence="11" id="KW-0175">Coiled coil</keyword>
<protein>
    <recommendedName>
        <fullName evidence="2">Type II secretion system protein H</fullName>
    </recommendedName>
    <alternativeName>
        <fullName evidence="10">General secretion pathway protein H</fullName>
    </alternativeName>
</protein>
<dbReference type="RefSeq" id="WP_211536324.1">
    <property type="nucleotide sequence ID" value="NZ_JAGSSV010000008.1"/>
</dbReference>
<keyword evidence="3" id="KW-1003">Cell membrane</keyword>
<sequence>MDQQRGFSLLEVLCILAIISVLAYFGSSPFLSISQTTQDKQTLKEQRQQLADALTQARQLAVVSGQTSFLCGGVDCNGVWSSGFSLYQATDSDSSKQIFRQHAFDDGVQVVWNGFPTQKTQVEFQTHGLSAYQNGTFEFCLEGWQTGLVLNQSGRFYSTDIQPKTLETCL</sequence>
<dbReference type="InterPro" id="IPR012902">
    <property type="entry name" value="N_methyl_site"/>
</dbReference>
<feature type="coiled-coil region" evidence="11">
    <location>
        <begin position="33"/>
        <end position="60"/>
    </location>
</feature>
<dbReference type="InterPro" id="IPR045584">
    <property type="entry name" value="Pilin-like"/>
</dbReference>
<name>A0ABS5HC78_9GAMM</name>
<evidence type="ECO:0000313" key="15">
    <source>
        <dbReference type="Proteomes" id="UP000679722"/>
    </source>
</evidence>
<dbReference type="EMBL" id="JAGSSV010000008">
    <property type="protein sequence ID" value="MBR7888979.1"/>
    <property type="molecule type" value="Genomic_DNA"/>
</dbReference>
<keyword evidence="6 12" id="KW-0812">Transmembrane</keyword>
<dbReference type="Pfam" id="PF07963">
    <property type="entry name" value="N_methyl"/>
    <property type="match status" value="1"/>
</dbReference>
<dbReference type="Gene3D" id="3.55.40.10">
    <property type="entry name" value="minor pseudopilin epsh domain"/>
    <property type="match status" value="1"/>
</dbReference>
<evidence type="ECO:0000256" key="2">
    <source>
        <dbReference type="ARBA" id="ARBA00021549"/>
    </source>
</evidence>
<evidence type="ECO:0000256" key="3">
    <source>
        <dbReference type="ARBA" id="ARBA00022475"/>
    </source>
</evidence>
<comment type="similarity">
    <text evidence="9">Belongs to the GSP H family.</text>
</comment>
<proteinExistence type="inferred from homology"/>
<dbReference type="Proteomes" id="UP000679722">
    <property type="component" value="Unassembled WGS sequence"/>
</dbReference>
<evidence type="ECO:0000256" key="9">
    <source>
        <dbReference type="ARBA" id="ARBA00025772"/>
    </source>
</evidence>
<dbReference type="InterPro" id="IPR022346">
    <property type="entry name" value="T2SS_GspH"/>
</dbReference>
<accession>A0ABS5HC78</accession>
<keyword evidence="7 12" id="KW-1133">Transmembrane helix</keyword>
<evidence type="ECO:0000259" key="13">
    <source>
        <dbReference type="Pfam" id="PF12019"/>
    </source>
</evidence>
<comment type="caution">
    <text evidence="14">The sequence shown here is derived from an EMBL/GenBank/DDBJ whole genome shotgun (WGS) entry which is preliminary data.</text>
</comment>
<feature type="domain" description="General secretion pathway GspH" evidence="13">
    <location>
        <begin position="48"/>
        <end position="154"/>
    </location>
</feature>
<comment type="subcellular location">
    <subcellularLocation>
        <location evidence="1">Cell inner membrane</location>
        <topology evidence="1">Single-pass membrane protein</topology>
    </subcellularLocation>
</comment>
<evidence type="ECO:0000256" key="10">
    <source>
        <dbReference type="ARBA" id="ARBA00030775"/>
    </source>
</evidence>
<dbReference type="NCBIfam" id="TIGR02532">
    <property type="entry name" value="IV_pilin_GFxxxE"/>
    <property type="match status" value="1"/>
</dbReference>
<evidence type="ECO:0000256" key="5">
    <source>
        <dbReference type="ARBA" id="ARBA00022519"/>
    </source>
</evidence>
<dbReference type="SUPFAM" id="SSF54523">
    <property type="entry name" value="Pili subunits"/>
    <property type="match status" value="1"/>
</dbReference>
<gene>
    <name evidence="14" type="ORF">J9B83_08460</name>
</gene>
<organism evidence="14 15">
    <name type="scientific">Marinomonas vulgaris</name>
    <dbReference type="NCBI Taxonomy" id="2823372"/>
    <lineage>
        <taxon>Bacteria</taxon>
        <taxon>Pseudomonadati</taxon>
        <taxon>Pseudomonadota</taxon>
        <taxon>Gammaproteobacteria</taxon>
        <taxon>Oceanospirillales</taxon>
        <taxon>Oceanospirillaceae</taxon>
        <taxon>Marinomonas</taxon>
    </lineage>
</organism>
<evidence type="ECO:0000256" key="8">
    <source>
        <dbReference type="ARBA" id="ARBA00023136"/>
    </source>
</evidence>
<dbReference type="Pfam" id="PF12019">
    <property type="entry name" value="GspH"/>
    <property type="match status" value="1"/>
</dbReference>
<evidence type="ECO:0000256" key="4">
    <source>
        <dbReference type="ARBA" id="ARBA00022481"/>
    </source>
</evidence>
<keyword evidence="8 12" id="KW-0472">Membrane</keyword>